<dbReference type="CDD" id="cd02569">
    <property type="entry name" value="PseudoU_synth_ScPus3"/>
    <property type="match status" value="1"/>
</dbReference>
<feature type="domain" description="Pseudouridine synthase I TruA alpha/beta" evidence="5">
    <location>
        <begin position="538"/>
        <end position="662"/>
    </location>
</feature>
<dbReference type="GO" id="GO:0031119">
    <property type="term" value="P:tRNA pseudouridine synthesis"/>
    <property type="evidence" value="ECO:0007669"/>
    <property type="project" value="TreeGrafter"/>
</dbReference>
<evidence type="ECO:0000259" key="5">
    <source>
        <dbReference type="Pfam" id="PF01416"/>
    </source>
</evidence>
<dbReference type="Proteomes" id="UP000807716">
    <property type="component" value="Unassembled WGS sequence"/>
</dbReference>
<dbReference type="Pfam" id="PF01416">
    <property type="entry name" value="PseudoU_synth_1"/>
    <property type="match status" value="1"/>
</dbReference>
<feature type="compositionally biased region" description="Basic residues" evidence="4">
    <location>
        <begin position="768"/>
        <end position="778"/>
    </location>
</feature>
<reference evidence="6" key="1">
    <citation type="journal article" date="2020" name="Fungal Divers.">
        <title>Resolving the Mortierellaceae phylogeny through synthesis of multi-gene phylogenetics and phylogenomics.</title>
        <authorList>
            <person name="Vandepol N."/>
            <person name="Liber J."/>
            <person name="Desiro A."/>
            <person name="Na H."/>
            <person name="Kennedy M."/>
            <person name="Barry K."/>
            <person name="Grigoriev I.V."/>
            <person name="Miller A.N."/>
            <person name="O'Donnell K."/>
            <person name="Stajich J.E."/>
            <person name="Bonito G."/>
        </authorList>
    </citation>
    <scope>NUCLEOTIDE SEQUENCE</scope>
    <source>
        <strain evidence="6">BC1065</strain>
    </source>
</reference>
<dbReference type="InterPro" id="IPR041707">
    <property type="entry name" value="Pus3-like"/>
</dbReference>
<accession>A0A9P6PNM3</accession>
<sequence length="830" mass="91633">MTDHTDKHNHTTHFTNKYNLRDTPYDLRESTLDASISSERKELENAHQHHAQFHTQADQQVDHANNPAHGHGHSHQHQQGGSPADHGHPVHLTKEEQKLPPVQLATGTELNIEHPVDPSNKVTATLSPTPIALVFTAPAPRPFSTLSAVFHGRFAFSKQHRRKADNTPFLDRVDFSALKSNSAVSATRGGPHNQQSTQEIGAVVDRSCSHTIIMPTNKDGSKSRKHVGGSGQLQIRARTATTKGASVGQNNVIDQYSTWSREDLLARVRELDQQVVAGRTLGAASSLSSSPVVTSLSSTPASPIVTAAATPGEDGVGEESTASGASTPRPHGKKNQRPFDFSKYAKRHIAFRVAYFGWNYGGFALQGTTQDGEHIKTVESELFNAFLAARLIEDPQNCNYSRCGRTDKGVSGLGQVVALTVRSSFPKNHPDVIPEPVDEGGDCAEGGSETSTPMTADEALEQAGVKVTKGGIKRDKHGHVQGELAYLNILNRLLPPDIRVVAWAPVKPTFDARFDCLWREYKYFFPRGFIDVDKMRAASQKFLGMHDFQNFCKYDASKTITVYDRTIMEISIEPVQDYEFAHGTNTEGILDPSRQFYELRLKGSAFLWHQVRCIMSVLFAIGQGLEEPDVIDTMFDLEKCPAKPSYDMAADLPLVLYDCHFEGLDWRYQTDTDQVQDFTPMKLYRAFEDQWSCHVTKALMYANMMNLMETYEMRHIPEKGNKTVLGPFARENIAKENNISLGADLRMFIGKRYSPLLQRKMCLPTAVKSKRHQEKKRLKLEAEAATSGSSAAASPAPAATPSQAMTPEATMTDAAAEAIPSSHPSTPQSS</sequence>
<evidence type="ECO:0000256" key="4">
    <source>
        <dbReference type="SAM" id="MobiDB-lite"/>
    </source>
</evidence>
<dbReference type="OrthoDB" id="25767at2759"/>
<keyword evidence="3" id="KW-0413">Isomerase</keyword>
<evidence type="ECO:0000313" key="7">
    <source>
        <dbReference type="Proteomes" id="UP000807716"/>
    </source>
</evidence>
<feature type="region of interest" description="Disordered" evidence="4">
    <location>
        <begin position="767"/>
        <end position="830"/>
    </location>
</feature>
<dbReference type="GO" id="GO:0009982">
    <property type="term" value="F:pseudouridine synthase activity"/>
    <property type="evidence" value="ECO:0007669"/>
    <property type="project" value="InterPro"/>
</dbReference>
<dbReference type="InterPro" id="IPR020097">
    <property type="entry name" value="PsdUridine_synth_TruA_a/b_dom"/>
</dbReference>
<dbReference type="HAMAP" id="MF_00171">
    <property type="entry name" value="TruA"/>
    <property type="match status" value="1"/>
</dbReference>
<dbReference type="PANTHER" id="PTHR11142">
    <property type="entry name" value="PSEUDOURIDYLATE SYNTHASE"/>
    <property type="match status" value="1"/>
</dbReference>
<name>A0A9P6PNM3_9FUNG</name>
<evidence type="ECO:0000313" key="6">
    <source>
        <dbReference type="EMBL" id="KAG0249183.1"/>
    </source>
</evidence>
<evidence type="ECO:0000256" key="2">
    <source>
        <dbReference type="ARBA" id="ARBA00022694"/>
    </source>
</evidence>
<dbReference type="GO" id="GO:0005634">
    <property type="term" value="C:nucleus"/>
    <property type="evidence" value="ECO:0007669"/>
    <property type="project" value="TreeGrafter"/>
</dbReference>
<dbReference type="AlphaFoldDB" id="A0A9P6PNM3"/>
<keyword evidence="7" id="KW-1185">Reference proteome</keyword>
<dbReference type="InterPro" id="IPR020094">
    <property type="entry name" value="TruA/RsuA/RluB/E/F_N"/>
</dbReference>
<evidence type="ECO:0000256" key="3">
    <source>
        <dbReference type="ARBA" id="ARBA00023235"/>
    </source>
</evidence>
<gene>
    <name evidence="6" type="primary">PUS3</name>
    <name evidence="6" type="ORF">DFQ27_000302</name>
</gene>
<feature type="compositionally biased region" description="Low complexity" evidence="4">
    <location>
        <begin position="783"/>
        <end position="807"/>
    </location>
</feature>
<comment type="similarity">
    <text evidence="1">Belongs to the tRNA pseudouridine synthase TruA family.</text>
</comment>
<comment type="caution">
    <text evidence="6">The sequence shown here is derived from an EMBL/GenBank/DDBJ whole genome shotgun (WGS) entry which is preliminary data.</text>
</comment>
<proteinExistence type="inferred from homology"/>
<feature type="region of interest" description="Disordered" evidence="4">
    <location>
        <begin position="297"/>
        <end position="338"/>
    </location>
</feature>
<dbReference type="Gene3D" id="3.30.70.580">
    <property type="entry name" value="Pseudouridine synthase I, catalytic domain, N-terminal subdomain"/>
    <property type="match status" value="1"/>
</dbReference>
<dbReference type="GO" id="GO:0003723">
    <property type="term" value="F:RNA binding"/>
    <property type="evidence" value="ECO:0007669"/>
    <property type="project" value="InterPro"/>
</dbReference>
<dbReference type="PANTHER" id="PTHR11142:SF5">
    <property type="entry name" value="TRNA PSEUDOURIDINE(38_39) SYNTHASE"/>
    <property type="match status" value="1"/>
</dbReference>
<dbReference type="Gene3D" id="3.30.70.660">
    <property type="entry name" value="Pseudouridine synthase I, catalytic domain, C-terminal subdomain"/>
    <property type="match status" value="1"/>
</dbReference>
<keyword evidence="2" id="KW-0819">tRNA processing</keyword>
<organism evidence="6 7">
    <name type="scientific">Actinomortierella ambigua</name>
    <dbReference type="NCBI Taxonomy" id="1343610"/>
    <lineage>
        <taxon>Eukaryota</taxon>
        <taxon>Fungi</taxon>
        <taxon>Fungi incertae sedis</taxon>
        <taxon>Mucoromycota</taxon>
        <taxon>Mortierellomycotina</taxon>
        <taxon>Mortierellomycetes</taxon>
        <taxon>Mortierellales</taxon>
        <taxon>Mortierellaceae</taxon>
        <taxon>Actinomortierella</taxon>
    </lineage>
</organism>
<dbReference type="EMBL" id="JAAAJB010001056">
    <property type="protein sequence ID" value="KAG0249183.1"/>
    <property type="molecule type" value="Genomic_DNA"/>
</dbReference>
<dbReference type="InterPro" id="IPR020095">
    <property type="entry name" value="PsdUridine_synth_TruA_C"/>
</dbReference>
<evidence type="ECO:0000256" key="1">
    <source>
        <dbReference type="ARBA" id="ARBA00009375"/>
    </source>
</evidence>
<dbReference type="InterPro" id="IPR001406">
    <property type="entry name" value="PsdUridine_synth_TruA"/>
</dbReference>
<protein>
    <submittedName>
        <fullName evidence="6">tRNA pseudouridine synthase 3</fullName>
    </submittedName>
</protein>
<dbReference type="SUPFAM" id="SSF55120">
    <property type="entry name" value="Pseudouridine synthase"/>
    <property type="match status" value="1"/>
</dbReference>
<dbReference type="GO" id="GO:0005737">
    <property type="term" value="C:cytoplasm"/>
    <property type="evidence" value="ECO:0007669"/>
    <property type="project" value="TreeGrafter"/>
</dbReference>
<feature type="region of interest" description="Disordered" evidence="4">
    <location>
        <begin position="40"/>
        <end position="90"/>
    </location>
</feature>
<dbReference type="GO" id="GO:1990481">
    <property type="term" value="P:mRNA pseudouridine synthesis"/>
    <property type="evidence" value="ECO:0007669"/>
    <property type="project" value="TreeGrafter"/>
</dbReference>
<feature type="region of interest" description="Disordered" evidence="4">
    <location>
        <begin position="429"/>
        <end position="453"/>
    </location>
</feature>
<dbReference type="InterPro" id="IPR020103">
    <property type="entry name" value="PsdUridine_synth_cat_dom_sf"/>
</dbReference>